<reference evidence="2" key="2">
    <citation type="submission" date="2015-01" db="EMBL/GenBank/DDBJ databases">
        <title>Evolutionary Origins and Diversification of the Mycorrhizal Mutualists.</title>
        <authorList>
            <consortium name="DOE Joint Genome Institute"/>
            <consortium name="Mycorrhizal Genomics Consortium"/>
            <person name="Kohler A."/>
            <person name="Kuo A."/>
            <person name="Nagy L.G."/>
            <person name="Floudas D."/>
            <person name="Copeland A."/>
            <person name="Barry K.W."/>
            <person name="Cichocki N."/>
            <person name="Veneault-Fourrey C."/>
            <person name="LaButti K."/>
            <person name="Lindquist E.A."/>
            <person name="Lipzen A."/>
            <person name="Lundell T."/>
            <person name="Morin E."/>
            <person name="Murat C."/>
            <person name="Riley R."/>
            <person name="Ohm R."/>
            <person name="Sun H."/>
            <person name="Tunlid A."/>
            <person name="Henrissat B."/>
            <person name="Grigoriev I.V."/>
            <person name="Hibbett D.S."/>
            <person name="Martin F."/>
        </authorList>
    </citation>
    <scope>NUCLEOTIDE SEQUENCE [LARGE SCALE GENOMIC DNA]</scope>
    <source>
        <strain evidence="2">h7</strain>
    </source>
</reference>
<evidence type="ECO:0000313" key="2">
    <source>
        <dbReference type="Proteomes" id="UP000053424"/>
    </source>
</evidence>
<sequence>TLSVIQSPKTCIKYHTKEASPKNFIFESLPQFKLLNVSESLCVAVKIGKTDRGDEELIKLFETIPMAIPACDQETDGYFRCRVWLKQAIRALNNAGIISCPDADVVVNGELRKFAEANYDSITLGTGSAQVYISQNSG</sequence>
<proteinExistence type="predicted"/>
<dbReference type="Proteomes" id="UP000053424">
    <property type="component" value="Unassembled WGS sequence"/>
</dbReference>
<keyword evidence="2" id="KW-1185">Reference proteome</keyword>
<reference evidence="1 2" key="1">
    <citation type="submission" date="2014-04" db="EMBL/GenBank/DDBJ databases">
        <authorList>
            <consortium name="DOE Joint Genome Institute"/>
            <person name="Kuo A."/>
            <person name="Gay G."/>
            <person name="Dore J."/>
            <person name="Kohler A."/>
            <person name="Nagy L.G."/>
            <person name="Floudas D."/>
            <person name="Copeland A."/>
            <person name="Barry K.W."/>
            <person name="Cichocki N."/>
            <person name="Veneault-Fourrey C."/>
            <person name="LaButti K."/>
            <person name="Lindquist E.A."/>
            <person name="Lipzen A."/>
            <person name="Lundell T."/>
            <person name="Morin E."/>
            <person name="Murat C."/>
            <person name="Sun H."/>
            <person name="Tunlid A."/>
            <person name="Henrissat B."/>
            <person name="Grigoriev I.V."/>
            <person name="Hibbett D.S."/>
            <person name="Martin F."/>
            <person name="Nordberg H.P."/>
            <person name="Cantor M.N."/>
            <person name="Hua S.X."/>
        </authorList>
    </citation>
    <scope>NUCLEOTIDE SEQUENCE [LARGE SCALE GENOMIC DNA]</scope>
    <source>
        <strain evidence="2">h7</strain>
    </source>
</reference>
<name>A0A0C2YAD1_HEBCY</name>
<evidence type="ECO:0000313" key="1">
    <source>
        <dbReference type="EMBL" id="KIM37982.1"/>
    </source>
</evidence>
<dbReference type="OrthoDB" id="3016366at2759"/>
<protein>
    <submittedName>
        <fullName evidence="1">Uncharacterized protein</fullName>
    </submittedName>
</protein>
<organism evidence="1 2">
    <name type="scientific">Hebeloma cylindrosporum</name>
    <dbReference type="NCBI Taxonomy" id="76867"/>
    <lineage>
        <taxon>Eukaryota</taxon>
        <taxon>Fungi</taxon>
        <taxon>Dikarya</taxon>
        <taxon>Basidiomycota</taxon>
        <taxon>Agaricomycotina</taxon>
        <taxon>Agaricomycetes</taxon>
        <taxon>Agaricomycetidae</taxon>
        <taxon>Agaricales</taxon>
        <taxon>Agaricineae</taxon>
        <taxon>Hymenogastraceae</taxon>
        <taxon>Hebeloma</taxon>
    </lineage>
</organism>
<dbReference type="EMBL" id="KN831793">
    <property type="protein sequence ID" value="KIM37982.1"/>
    <property type="molecule type" value="Genomic_DNA"/>
</dbReference>
<dbReference type="AlphaFoldDB" id="A0A0C2YAD1"/>
<feature type="non-terminal residue" evidence="1">
    <location>
        <position position="1"/>
    </location>
</feature>
<dbReference type="HOGENOM" id="CLU_095741_2_0_1"/>
<gene>
    <name evidence="1" type="ORF">M413DRAFT_420917</name>
</gene>
<accession>A0A0C2YAD1</accession>